<dbReference type="Pfam" id="PF18119">
    <property type="entry name" value="RIG-I_C"/>
    <property type="match status" value="1"/>
</dbReference>
<dbReference type="KEGG" id="acs:100553529"/>
<reference evidence="24" key="2">
    <citation type="submission" date="2025-08" db="UniProtKB">
        <authorList>
            <consortium name="Ensembl"/>
        </authorList>
    </citation>
    <scope>IDENTIFICATION</scope>
</reference>
<evidence type="ECO:0000256" key="7">
    <source>
        <dbReference type="ARBA" id="ARBA00022588"/>
    </source>
</evidence>
<keyword evidence="10" id="KW-0547">Nucleotide-binding</keyword>
<keyword evidence="18" id="KW-0051">Antiviral defense</keyword>
<keyword evidence="12" id="KW-0347">Helicase</keyword>
<keyword evidence="17" id="KW-0694">RNA-binding</keyword>
<feature type="domain" description="Helicase C-terminal" evidence="22">
    <location>
        <begin position="678"/>
        <end position="849"/>
    </location>
</feature>
<dbReference type="SMART" id="SM00487">
    <property type="entry name" value="DEXDc"/>
    <property type="match status" value="1"/>
</dbReference>
<dbReference type="PANTHER" id="PTHR14074">
    <property type="entry name" value="HELICASE WITH DEATH DOMAIN-RELATED"/>
    <property type="match status" value="1"/>
</dbReference>
<evidence type="ECO:0000313" key="25">
    <source>
        <dbReference type="Proteomes" id="UP000001646"/>
    </source>
</evidence>
<dbReference type="PROSITE" id="PS51789">
    <property type="entry name" value="RLR_CTR"/>
    <property type="match status" value="1"/>
</dbReference>
<dbReference type="Pfam" id="PF11648">
    <property type="entry name" value="RIG-I_C-RD"/>
    <property type="match status" value="1"/>
</dbReference>
<dbReference type="FunFam" id="3.40.50.300:FF:000893">
    <property type="entry name" value="Interferon-induced with helicase C domain 1"/>
    <property type="match status" value="1"/>
</dbReference>
<reference evidence="24" key="1">
    <citation type="submission" date="2009-12" db="EMBL/GenBank/DDBJ databases">
        <title>The Genome Sequence of Anolis carolinensis (Green Anole Lizard).</title>
        <authorList>
            <consortium name="The Genome Sequencing Platform"/>
            <person name="Di Palma F."/>
            <person name="Alfoldi J."/>
            <person name="Heiman D."/>
            <person name="Young S."/>
            <person name="Grabherr M."/>
            <person name="Johnson J."/>
            <person name="Lander E.S."/>
            <person name="Lindblad-Toh K."/>
        </authorList>
    </citation>
    <scope>NUCLEOTIDE SEQUENCE [LARGE SCALE GENOMIC DNA]</scope>
    <source>
        <strain evidence="24">JBL SC #1</strain>
    </source>
</reference>
<dbReference type="InParanoid" id="H9GKP0"/>
<feature type="compositionally biased region" description="Basic and acidic residues" evidence="20">
    <location>
        <begin position="286"/>
        <end position="295"/>
    </location>
</feature>
<keyword evidence="9" id="KW-0677">Repeat</keyword>
<dbReference type="HOGENOM" id="CLU_006888_0_0_1"/>
<dbReference type="GO" id="GO:0051259">
    <property type="term" value="P:protein complex oligomerization"/>
    <property type="evidence" value="ECO:0007669"/>
    <property type="project" value="Ensembl"/>
</dbReference>
<evidence type="ECO:0000256" key="17">
    <source>
        <dbReference type="ARBA" id="ARBA00022884"/>
    </source>
</evidence>
<evidence type="ECO:0000256" key="16">
    <source>
        <dbReference type="ARBA" id="ARBA00022859"/>
    </source>
</evidence>
<dbReference type="PANTHER" id="PTHR14074:SF14">
    <property type="entry name" value="INTERFERON-INDUCED HELICASE C DOMAIN-CONTAINING PROTEIN 1"/>
    <property type="match status" value="1"/>
</dbReference>
<keyword evidence="25" id="KW-1185">Reference proteome</keyword>
<keyword evidence="8" id="KW-0479">Metal-binding</keyword>
<keyword evidence="4" id="KW-0963">Cytoplasm</keyword>
<dbReference type="InterPro" id="IPR038557">
    <property type="entry name" value="RLR_C_sf"/>
</dbReference>
<dbReference type="GO" id="GO:0032755">
    <property type="term" value="P:positive regulation of interleukin-6 production"/>
    <property type="evidence" value="ECO:0007669"/>
    <property type="project" value="Ensembl"/>
</dbReference>
<dbReference type="AlphaFoldDB" id="H9GKP0"/>
<keyword evidence="6" id="KW-0597">Phosphoprotein</keyword>
<evidence type="ECO:0000256" key="11">
    <source>
        <dbReference type="ARBA" id="ARBA00022801"/>
    </source>
</evidence>
<evidence type="ECO:0000259" key="23">
    <source>
        <dbReference type="PROSITE" id="PS51789"/>
    </source>
</evidence>
<dbReference type="InterPro" id="IPR051363">
    <property type="entry name" value="RLR_Helicase"/>
</dbReference>
<dbReference type="GeneTree" id="ENSGT00940000153173"/>
<accession>H9GKP0</accession>
<dbReference type="Proteomes" id="UP000001646">
    <property type="component" value="Unplaced"/>
</dbReference>
<evidence type="ECO:0000256" key="4">
    <source>
        <dbReference type="ARBA" id="ARBA00022490"/>
    </source>
</evidence>
<dbReference type="SMART" id="SM00490">
    <property type="entry name" value="HELICc"/>
    <property type="match status" value="1"/>
</dbReference>
<dbReference type="GO" id="GO:0045071">
    <property type="term" value="P:negative regulation of viral genome replication"/>
    <property type="evidence" value="ECO:0007669"/>
    <property type="project" value="Ensembl"/>
</dbReference>
<evidence type="ECO:0000259" key="22">
    <source>
        <dbReference type="PROSITE" id="PS51194"/>
    </source>
</evidence>
<dbReference type="GO" id="GO:0005739">
    <property type="term" value="C:mitochondrion"/>
    <property type="evidence" value="ECO:0007669"/>
    <property type="project" value="Ensembl"/>
</dbReference>
<evidence type="ECO:0000256" key="12">
    <source>
        <dbReference type="ARBA" id="ARBA00022806"/>
    </source>
</evidence>
<dbReference type="GO" id="GO:0003725">
    <property type="term" value="F:double-stranded RNA binding"/>
    <property type="evidence" value="ECO:0000318"/>
    <property type="project" value="GO_Central"/>
</dbReference>
<dbReference type="InterPro" id="IPR006935">
    <property type="entry name" value="Helicase/UvrB_N"/>
</dbReference>
<dbReference type="OrthoDB" id="416741at2759"/>
<dbReference type="GO" id="GO:0032728">
    <property type="term" value="P:positive regulation of interferon-beta production"/>
    <property type="evidence" value="ECO:0007669"/>
    <property type="project" value="Ensembl"/>
</dbReference>
<gene>
    <name evidence="24" type="primary">IFIH1</name>
</gene>
<evidence type="ECO:0000256" key="19">
    <source>
        <dbReference type="ARBA" id="ARBA00049390"/>
    </source>
</evidence>
<dbReference type="GO" id="GO:0032727">
    <property type="term" value="P:positive regulation of interferon-alpha production"/>
    <property type="evidence" value="ECO:0007669"/>
    <property type="project" value="Ensembl"/>
</dbReference>
<keyword evidence="7" id="KW-0399">Innate immunity</keyword>
<evidence type="ECO:0000313" key="24">
    <source>
        <dbReference type="Ensembl" id="ENSACAP00000013841.3"/>
    </source>
</evidence>
<dbReference type="CDD" id="cd12090">
    <property type="entry name" value="MDA5_ID"/>
    <property type="match status" value="1"/>
</dbReference>
<comment type="subcellular location">
    <subcellularLocation>
        <location evidence="1">Cytoplasm</location>
    </subcellularLocation>
</comment>
<dbReference type="GO" id="GO:0005737">
    <property type="term" value="C:cytoplasm"/>
    <property type="evidence" value="ECO:0000318"/>
    <property type="project" value="GO_Central"/>
</dbReference>
<evidence type="ECO:0000256" key="9">
    <source>
        <dbReference type="ARBA" id="ARBA00022737"/>
    </source>
</evidence>
<dbReference type="GO" id="GO:0060760">
    <property type="term" value="P:positive regulation of response to cytokine stimulus"/>
    <property type="evidence" value="ECO:0007669"/>
    <property type="project" value="Ensembl"/>
</dbReference>
<dbReference type="GO" id="GO:0060337">
    <property type="term" value="P:type I interferon-mediated signaling pathway"/>
    <property type="evidence" value="ECO:0007669"/>
    <property type="project" value="Ensembl"/>
</dbReference>
<evidence type="ECO:0000256" key="14">
    <source>
        <dbReference type="ARBA" id="ARBA00022840"/>
    </source>
</evidence>
<name>H9GKP0_ANOCA</name>
<keyword evidence="14" id="KW-0067">ATP-binding</keyword>
<keyword evidence="5" id="KW-1017">Isopeptide bond</keyword>
<dbReference type="GO" id="GO:0016887">
    <property type="term" value="F:ATP hydrolysis activity"/>
    <property type="evidence" value="ECO:0007669"/>
    <property type="project" value="Ensembl"/>
</dbReference>
<evidence type="ECO:0000256" key="2">
    <source>
        <dbReference type="ARBA" id="ARBA00006866"/>
    </source>
</evidence>
<evidence type="ECO:0000256" key="18">
    <source>
        <dbReference type="ARBA" id="ARBA00023118"/>
    </source>
</evidence>
<evidence type="ECO:0000256" key="5">
    <source>
        <dbReference type="ARBA" id="ARBA00022499"/>
    </source>
</evidence>
<evidence type="ECO:0000256" key="8">
    <source>
        <dbReference type="ARBA" id="ARBA00022723"/>
    </source>
</evidence>
<dbReference type="PROSITE" id="PS51194">
    <property type="entry name" value="HELICASE_CTER"/>
    <property type="match status" value="1"/>
</dbReference>
<dbReference type="GO" id="GO:0009299">
    <property type="term" value="P:mRNA transcription"/>
    <property type="evidence" value="ECO:0007669"/>
    <property type="project" value="Ensembl"/>
</dbReference>
<dbReference type="GO" id="GO:0032760">
    <property type="term" value="P:positive regulation of tumor necrosis factor production"/>
    <property type="evidence" value="ECO:0007669"/>
    <property type="project" value="Ensembl"/>
</dbReference>
<dbReference type="GO" id="GO:0003727">
    <property type="term" value="F:single-stranded RNA binding"/>
    <property type="evidence" value="ECO:0000318"/>
    <property type="project" value="GO_Central"/>
</dbReference>
<keyword evidence="13" id="KW-0862">Zinc</keyword>
<evidence type="ECO:0000256" key="10">
    <source>
        <dbReference type="ARBA" id="ARBA00022741"/>
    </source>
</evidence>
<feature type="domain" description="Helicase ATP-binding" evidence="21">
    <location>
        <begin position="309"/>
        <end position="502"/>
    </location>
</feature>
<dbReference type="Gene3D" id="1.10.533.10">
    <property type="entry name" value="Death Domain, Fas"/>
    <property type="match status" value="2"/>
</dbReference>
<evidence type="ECO:0000256" key="3">
    <source>
        <dbReference type="ARBA" id="ARBA00012552"/>
    </source>
</evidence>
<dbReference type="GO" id="GO:0016925">
    <property type="term" value="P:protein sumoylation"/>
    <property type="evidence" value="ECO:0007669"/>
    <property type="project" value="Ensembl"/>
</dbReference>
<dbReference type="InterPro" id="IPR014001">
    <property type="entry name" value="Helicase_ATP-bd"/>
</dbReference>
<comment type="similarity">
    <text evidence="2">Belongs to the helicase family. RLR subfamily.</text>
</comment>
<dbReference type="GO" id="GO:0098586">
    <property type="term" value="P:cellular response to virus"/>
    <property type="evidence" value="ECO:0007669"/>
    <property type="project" value="Ensembl"/>
</dbReference>
<dbReference type="GO" id="GO:0042802">
    <property type="term" value="F:identical protein binding"/>
    <property type="evidence" value="ECO:0007669"/>
    <property type="project" value="Ensembl"/>
</dbReference>
<dbReference type="Pfam" id="PF16739">
    <property type="entry name" value="CARD_2"/>
    <property type="match status" value="2"/>
</dbReference>
<dbReference type="InterPro" id="IPR031964">
    <property type="entry name" value="CARD_dom"/>
</dbReference>
<feature type="region of interest" description="Disordered" evidence="20">
    <location>
        <begin position="274"/>
        <end position="295"/>
    </location>
</feature>
<dbReference type="STRING" id="28377.ENSACAP00000013841"/>
<dbReference type="GO" id="GO:0043021">
    <property type="term" value="F:ribonucleoprotein complex binding"/>
    <property type="evidence" value="ECO:0007669"/>
    <property type="project" value="Ensembl"/>
</dbReference>
<dbReference type="eggNOG" id="KOG0354">
    <property type="taxonomic scope" value="Eukaryota"/>
</dbReference>
<dbReference type="Ensembl" id="ENSACAT00000014124.4">
    <property type="protein sequence ID" value="ENSACAP00000013841.3"/>
    <property type="gene ID" value="ENSACAG00000014017.4"/>
</dbReference>
<dbReference type="Gene3D" id="2.170.150.30">
    <property type="entry name" value="RIG-I-like receptor, C-terminal regulatory domain"/>
    <property type="match status" value="1"/>
</dbReference>
<organism evidence="24 25">
    <name type="scientific">Anolis carolinensis</name>
    <name type="common">Green anole</name>
    <name type="synonym">American chameleon</name>
    <dbReference type="NCBI Taxonomy" id="28377"/>
    <lineage>
        <taxon>Eukaryota</taxon>
        <taxon>Metazoa</taxon>
        <taxon>Chordata</taxon>
        <taxon>Craniata</taxon>
        <taxon>Vertebrata</taxon>
        <taxon>Euteleostomi</taxon>
        <taxon>Lepidosauria</taxon>
        <taxon>Squamata</taxon>
        <taxon>Bifurcata</taxon>
        <taxon>Unidentata</taxon>
        <taxon>Episquamata</taxon>
        <taxon>Toxicofera</taxon>
        <taxon>Iguania</taxon>
        <taxon>Dactyloidae</taxon>
        <taxon>Anolis</taxon>
    </lineage>
</organism>
<dbReference type="InterPro" id="IPR041204">
    <property type="entry name" value="RIG-I-like_C"/>
</dbReference>
<dbReference type="GO" id="GO:0140374">
    <property type="term" value="P:antiviral innate immune response"/>
    <property type="evidence" value="ECO:0000318"/>
    <property type="project" value="GO_Central"/>
</dbReference>
<dbReference type="GO" id="GO:0003677">
    <property type="term" value="F:DNA binding"/>
    <property type="evidence" value="ECO:0007669"/>
    <property type="project" value="InterPro"/>
</dbReference>
<dbReference type="Gene3D" id="1.20.1320.30">
    <property type="match status" value="1"/>
</dbReference>
<comment type="catalytic activity">
    <reaction evidence="19">
        <text>ATP + H2O = ADP + phosphate + H(+)</text>
        <dbReference type="Rhea" id="RHEA:13065"/>
        <dbReference type="ChEBI" id="CHEBI:15377"/>
        <dbReference type="ChEBI" id="CHEBI:15378"/>
        <dbReference type="ChEBI" id="CHEBI:30616"/>
        <dbReference type="ChEBI" id="CHEBI:43474"/>
        <dbReference type="ChEBI" id="CHEBI:456216"/>
        <dbReference type="EC" id="3.6.4.13"/>
    </reaction>
    <physiologicalReaction direction="left-to-right" evidence="19">
        <dbReference type="Rhea" id="RHEA:13066"/>
    </physiologicalReaction>
</comment>
<evidence type="ECO:0000256" key="13">
    <source>
        <dbReference type="ARBA" id="ARBA00022833"/>
    </source>
</evidence>
<dbReference type="Pfam" id="PF04851">
    <property type="entry name" value="ResIII"/>
    <property type="match status" value="1"/>
</dbReference>
<dbReference type="GO" id="GO:0003724">
    <property type="term" value="F:RNA helicase activity"/>
    <property type="evidence" value="ECO:0007669"/>
    <property type="project" value="UniProtKB-EC"/>
</dbReference>
<evidence type="ECO:0000256" key="15">
    <source>
        <dbReference type="ARBA" id="ARBA00022843"/>
    </source>
</evidence>
<dbReference type="CDD" id="cd15807">
    <property type="entry name" value="MDA5_C"/>
    <property type="match status" value="1"/>
</dbReference>
<sequence>MAEESPSRDASILALISVFRHRIKRNMQVMRVLDWMPSLSPEDKDRIRAEERAAGNVAAAGLLLQVLERAEPRPAPGLCQEFYQALVEGGYTAAAAYLDPSLMPSPSLEAAGDEGAFLLGLFEFVLVEQLRATQVAMACLEEGLFHDEDLERVKAEDARGNCPAVRELLCRIVQKKDWFSPFVKVLRKTGHEKAADALCGQENGSVNGVSAPVDEMTAADRPLAPDVVRDLNQSAELDPRAAGEDNAIEDSFGAASAMSESEASLLDENVNDTNESFMASDDSDDVVDRKQRDSPEPELCLRDYQMEVAQPALEGKNILLCLPTGSGKTRVAVYIAKDHLDKKKDAGEEGKVIVLVNKVPLVEQHFRKEFHPYLKHSYKVIGLSGMTQLKISFPKVVKDNHVIICTAQILENALQNAEQDEEEGVQLSVFSLIIIDECHHTQKEAVYNNIMRRYLKQKMQNEKRRKMGKPLVPQPQILGLTASPGVGGAKNHSKAEEHILKICANLDAYGITTVRTNDLGLNSQVKEPRKKIDIADDKTKDPFREELVNIMMKIQGYCQFNPNAEFGSQTYEQWVVQEEKKAAKEENRKHHICAEHLKKYNDALLINDTIRMIDAYNHLKNFYKEEKSKKMAVNEEEDEEEAVASKPDETDIFLMDLFYGKKDMLQKLATVAKYENEKLKLLRETLMTEFTKKPEARGIIFTKTRQSAFALYEWIKENPKFEEAGVKAHYLIGAGHNSEFKPMTQNEQKDVIEKFRIGKINLLIATTVAEEGLDIPECNIVIRYGLVTNEIAMVQARGRARADESTYVLVASGGSGAAEREGVNVFREKMMHRAIKRVQDMPRAEYDNKIRGFQLQSIMEVKMKAKKEQSKAYKKDPSLIKFLCKNCTKLICSGEDIEVIENMHHVNVKKEFKGLYVVRENKTLQAKAADYQTNGEVICKDCGQVWGSMMVHRGLDLPCLKIKNFVVVFNEKKTTRKDMCKKWAELPIRFPEFSYANNYDFSDEED</sequence>
<evidence type="ECO:0000259" key="21">
    <source>
        <dbReference type="PROSITE" id="PS51192"/>
    </source>
</evidence>
<keyword evidence="15" id="KW-0832">Ubl conjugation</keyword>
<dbReference type="PROSITE" id="PS51192">
    <property type="entry name" value="HELICASE_ATP_BIND_1"/>
    <property type="match status" value="1"/>
</dbReference>
<proteinExistence type="inferred from homology"/>
<dbReference type="GO" id="GO:0005524">
    <property type="term" value="F:ATP binding"/>
    <property type="evidence" value="ECO:0007669"/>
    <property type="project" value="UniProtKB-KW"/>
</dbReference>
<dbReference type="InterPro" id="IPR027417">
    <property type="entry name" value="P-loop_NTPase"/>
</dbReference>
<keyword evidence="16" id="KW-0391">Immunity</keyword>
<dbReference type="InterPro" id="IPR001650">
    <property type="entry name" value="Helicase_C-like"/>
</dbReference>
<dbReference type="InterPro" id="IPR021673">
    <property type="entry name" value="RLR_CTR"/>
</dbReference>
<dbReference type="CDD" id="cd18802">
    <property type="entry name" value="SF2_C_dicer"/>
    <property type="match status" value="1"/>
</dbReference>
<dbReference type="InterPro" id="IPR011029">
    <property type="entry name" value="DEATH-like_dom_sf"/>
</dbReference>
<evidence type="ECO:0000256" key="1">
    <source>
        <dbReference type="ARBA" id="ARBA00004496"/>
    </source>
</evidence>
<keyword evidence="11" id="KW-0378">Hydrolase</keyword>
<dbReference type="GO" id="GO:0039530">
    <property type="term" value="P:MDA-5 signaling pathway"/>
    <property type="evidence" value="ECO:0000318"/>
    <property type="project" value="GO_Central"/>
</dbReference>
<protein>
    <recommendedName>
        <fullName evidence="3">RNA helicase</fullName>
        <ecNumber evidence="3">3.6.4.13</ecNumber>
    </recommendedName>
</protein>
<dbReference type="Bgee" id="ENSACAG00000014017">
    <property type="expression patterns" value="Expressed in skeletal muscle tissue and 10 other cell types or tissues"/>
</dbReference>
<feature type="domain" description="RLR CTR" evidence="23">
    <location>
        <begin position="870"/>
        <end position="1000"/>
    </location>
</feature>
<dbReference type="SUPFAM" id="SSF52540">
    <property type="entry name" value="P-loop containing nucleoside triphosphate hydrolases"/>
    <property type="match status" value="1"/>
</dbReference>
<reference evidence="24" key="3">
    <citation type="submission" date="2025-09" db="UniProtKB">
        <authorList>
            <consortium name="Ensembl"/>
        </authorList>
    </citation>
    <scope>IDENTIFICATION</scope>
</reference>
<dbReference type="Gene3D" id="3.40.50.300">
    <property type="entry name" value="P-loop containing nucleotide triphosphate hydrolases"/>
    <property type="match status" value="2"/>
</dbReference>
<dbReference type="Pfam" id="PF00271">
    <property type="entry name" value="Helicase_C"/>
    <property type="match status" value="1"/>
</dbReference>
<dbReference type="CTD" id="64135"/>
<dbReference type="GeneID" id="100553529"/>
<dbReference type="EC" id="3.6.4.13" evidence="3"/>
<dbReference type="GO" id="GO:0071360">
    <property type="term" value="P:cellular response to exogenous dsRNA"/>
    <property type="evidence" value="ECO:0007669"/>
    <property type="project" value="Ensembl"/>
</dbReference>
<evidence type="ECO:0000256" key="6">
    <source>
        <dbReference type="ARBA" id="ARBA00022553"/>
    </source>
</evidence>
<dbReference type="GO" id="GO:0038187">
    <property type="term" value="F:pattern recognition receptor activity"/>
    <property type="evidence" value="ECO:0007669"/>
    <property type="project" value="Ensembl"/>
</dbReference>
<dbReference type="FunCoup" id="H9GKP0">
    <property type="interactions" value="21"/>
</dbReference>
<evidence type="ECO:0000256" key="20">
    <source>
        <dbReference type="SAM" id="MobiDB-lite"/>
    </source>
</evidence>
<dbReference type="GO" id="GO:0008270">
    <property type="term" value="F:zinc ion binding"/>
    <property type="evidence" value="ECO:0000318"/>
    <property type="project" value="GO_Central"/>
</dbReference>